<sequence length="165" mass="18335">MPERPQQNNKNESDVANAFLPRELAEIVAMRQRRERAWHARIMICTTVYSNIESTLANFSDEIEKEEVITFKAYLRQAIANFAAVDNSPTPPKIPSHSKLTKGSGSGSGKGKSVEKNVAVATPKLPKPPQTSQNTWVTVARNGQKKARVTQNNNIHTTPMSKIRP</sequence>
<dbReference type="Proteomes" id="UP000030854">
    <property type="component" value="Unassembled WGS sequence"/>
</dbReference>
<accession>A0A0B1PHX9</accession>
<evidence type="ECO:0000256" key="1">
    <source>
        <dbReference type="SAM" id="MobiDB-lite"/>
    </source>
</evidence>
<organism evidence="2 3">
    <name type="scientific">Uncinula necator</name>
    <name type="common">Grape powdery mildew</name>
    <dbReference type="NCBI Taxonomy" id="52586"/>
    <lineage>
        <taxon>Eukaryota</taxon>
        <taxon>Fungi</taxon>
        <taxon>Dikarya</taxon>
        <taxon>Ascomycota</taxon>
        <taxon>Pezizomycotina</taxon>
        <taxon>Leotiomycetes</taxon>
        <taxon>Erysiphales</taxon>
        <taxon>Erysiphaceae</taxon>
        <taxon>Erysiphe</taxon>
    </lineage>
</organism>
<proteinExistence type="predicted"/>
<name>A0A0B1PHX9_UNCNE</name>
<gene>
    <name evidence="2" type="ORF">EV44_g3719</name>
</gene>
<feature type="compositionally biased region" description="Polar residues" evidence="1">
    <location>
        <begin position="149"/>
        <end position="165"/>
    </location>
</feature>
<dbReference type="HOGENOM" id="CLU_018153_3_2_1"/>
<feature type="region of interest" description="Disordered" evidence="1">
    <location>
        <begin position="85"/>
        <end position="165"/>
    </location>
</feature>
<dbReference type="EMBL" id="JNVN01000038">
    <property type="protein sequence ID" value="KHJ36396.1"/>
    <property type="molecule type" value="Genomic_DNA"/>
</dbReference>
<keyword evidence="3" id="KW-1185">Reference proteome</keyword>
<dbReference type="AlphaFoldDB" id="A0A0B1PHX9"/>
<evidence type="ECO:0000313" key="3">
    <source>
        <dbReference type="Proteomes" id="UP000030854"/>
    </source>
</evidence>
<reference evidence="2 3" key="1">
    <citation type="journal article" date="2014" name="BMC Genomics">
        <title>Adaptive genomic structural variation in the grape powdery mildew pathogen, Erysiphe necator.</title>
        <authorList>
            <person name="Jones L."/>
            <person name="Riaz S."/>
            <person name="Morales-Cruz A."/>
            <person name="Amrine K.C."/>
            <person name="McGuire B."/>
            <person name="Gubler W.D."/>
            <person name="Walker M.A."/>
            <person name="Cantu D."/>
        </authorList>
    </citation>
    <scope>NUCLEOTIDE SEQUENCE [LARGE SCALE GENOMIC DNA]</scope>
    <source>
        <strain evidence="3">c</strain>
    </source>
</reference>
<evidence type="ECO:0000313" key="2">
    <source>
        <dbReference type="EMBL" id="KHJ36396.1"/>
    </source>
</evidence>
<protein>
    <submittedName>
        <fullName evidence="2">Putative eka-like protein</fullName>
    </submittedName>
</protein>
<comment type="caution">
    <text evidence="2">The sequence shown here is derived from an EMBL/GenBank/DDBJ whole genome shotgun (WGS) entry which is preliminary data.</text>
</comment>